<protein>
    <recommendedName>
        <fullName evidence="3">5'-nucleotidase</fullName>
    </recommendedName>
</protein>
<dbReference type="PANTHER" id="PTHR43434:SF20">
    <property type="entry name" value="5'-NUCLEOTIDASE"/>
    <property type="match status" value="1"/>
</dbReference>
<dbReference type="GO" id="GO:0005829">
    <property type="term" value="C:cytosol"/>
    <property type="evidence" value="ECO:0007669"/>
    <property type="project" value="TreeGrafter"/>
</dbReference>
<dbReference type="Proteomes" id="UP000594042">
    <property type="component" value="Chromosome"/>
</dbReference>
<dbReference type="PANTHER" id="PTHR43434">
    <property type="entry name" value="PHOSPHOGLYCOLATE PHOSPHATASE"/>
    <property type="match status" value="1"/>
</dbReference>
<gene>
    <name evidence="1" type="ORF">Cop2CBH44_28750</name>
</gene>
<evidence type="ECO:0008006" key="3">
    <source>
        <dbReference type="Google" id="ProtNLM"/>
    </source>
</evidence>
<dbReference type="Pfam" id="PF13419">
    <property type="entry name" value="HAD_2"/>
    <property type="match status" value="1"/>
</dbReference>
<accession>A0A7G1I0D6</accession>
<organism evidence="1 2">
    <name type="scientific">Coprobacter secundus subsp. similis</name>
    <dbReference type="NCBI Taxonomy" id="2751153"/>
    <lineage>
        <taxon>Bacteria</taxon>
        <taxon>Pseudomonadati</taxon>
        <taxon>Bacteroidota</taxon>
        <taxon>Bacteroidia</taxon>
        <taxon>Bacteroidales</taxon>
        <taxon>Barnesiellaceae</taxon>
        <taxon>Coprobacter</taxon>
    </lineage>
</organism>
<dbReference type="NCBIfam" id="TIGR01549">
    <property type="entry name" value="HAD-SF-IA-v1"/>
    <property type="match status" value="1"/>
</dbReference>
<dbReference type="InterPro" id="IPR036412">
    <property type="entry name" value="HAD-like_sf"/>
</dbReference>
<dbReference type="GO" id="GO:0004713">
    <property type="term" value="F:protein tyrosine kinase activity"/>
    <property type="evidence" value="ECO:0007669"/>
    <property type="project" value="TreeGrafter"/>
</dbReference>
<name>A0A7G1I0D6_9BACT</name>
<sequence>MLTTSKPEIFARQILDYFNLSHYFSFIGGATLGGKRSTKTDVIQYVLKSNKIENPSDVIMIGDRKHDIEGAQTNDMQSIGALYGYGSEKELYEAGANIIVPSVTHLQNLLNTIIY</sequence>
<dbReference type="EMBL" id="AP023322">
    <property type="protein sequence ID" value="BCI64522.1"/>
    <property type="molecule type" value="Genomic_DNA"/>
</dbReference>
<dbReference type="Gene3D" id="3.40.50.1000">
    <property type="entry name" value="HAD superfamily/HAD-like"/>
    <property type="match status" value="1"/>
</dbReference>
<dbReference type="InterPro" id="IPR050155">
    <property type="entry name" value="HAD-like_hydrolase_sf"/>
</dbReference>
<dbReference type="SUPFAM" id="SSF56784">
    <property type="entry name" value="HAD-like"/>
    <property type="match status" value="1"/>
</dbReference>
<keyword evidence="2" id="KW-1185">Reference proteome</keyword>
<proteinExistence type="predicted"/>
<dbReference type="InterPro" id="IPR041492">
    <property type="entry name" value="HAD_2"/>
</dbReference>
<reference evidence="2" key="1">
    <citation type="submission" date="2020-07" db="EMBL/GenBank/DDBJ databases">
        <title>Complete genome sequencing of Coprobacter sp. strain 2CBH44.</title>
        <authorList>
            <person name="Sakamoto M."/>
            <person name="Murakami T."/>
            <person name="Mori H."/>
        </authorList>
    </citation>
    <scope>NUCLEOTIDE SEQUENCE [LARGE SCALE GENOMIC DNA]</scope>
    <source>
        <strain evidence="2">2CBH44</strain>
    </source>
</reference>
<dbReference type="InterPro" id="IPR006439">
    <property type="entry name" value="HAD-SF_hydro_IA"/>
</dbReference>
<evidence type="ECO:0000313" key="2">
    <source>
        <dbReference type="Proteomes" id="UP000594042"/>
    </source>
</evidence>
<dbReference type="KEGG" id="copr:Cop2CBH44_28750"/>
<dbReference type="InterPro" id="IPR023214">
    <property type="entry name" value="HAD_sf"/>
</dbReference>
<dbReference type="AlphaFoldDB" id="A0A7G1I0D6"/>
<evidence type="ECO:0000313" key="1">
    <source>
        <dbReference type="EMBL" id="BCI64522.1"/>
    </source>
</evidence>